<dbReference type="AlphaFoldDB" id="A0AA89BI49"/>
<dbReference type="EMBL" id="JAVXUP010000261">
    <property type="protein sequence ID" value="KAK3032656.1"/>
    <property type="molecule type" value="Genomic_DNA"/>
</dbReference>
<comment type="caution">
    <text evidence="3">The sequence shown here is derived from an EMBL/GenBank/DDBJ whole genome shotgun (WGS) entry which is preliminary data.</text>
</comment>
<keyword evidence="4" id="KW-1185">Reference proteome</keyword>
<evidence type="ECO:0000313" key="3">
    <source>
        <dbReference type="EMBL" id="KAK3032656.1"/>
    </source>
</evidence>
<evidence type="ECO:0000313" key="4">
    <source>
        <dbReference type="Proteomes" id="UP001188597"/>
    </source>
</evidence>
<dbReference type="InterPro" id="IPR013103">
    <property type="entry name" value="RVT_2"/>
</dbReference>
<dbReference type="InterPro" id="IPR043502">
    <property type="entry name" value="DNA/RNA_pol_sf"/>
</dbReference>
<protein>
    <recommendedName>
        <fullName evidence="2">Reverse transcriptase Ty1/copia-type domain-containing protein</fullName>
    </recommendedName>
</protein>
<sequence>MTQSKEGMSHGDVNFSGGEENEFNKEDIGRLRSFLDLLEKSKGTCSLAHSGPSYEEDENWTCEAIPQTLSEALGKEEWKHAMRIEMETLEKTKTWELVELLTGKRPHSVSGGVMALIVYVDDIIVTGNDSDEKEALRKYLAKEFKIKDLGKLKYFLGIEIARSKEGIFVSQQKYVLDLLEETGSLTDRRLTSGYCTFFGGNLATWGTKKQPVVARSSSEVKFRLMAQDMIKYGASLI</sequence>
<accession>A0AA89BI49</accession>
<name>A0AA89BI49_9ASTE</name>
<dbReference type="Pfam" id="PF07727">
    <property type="entry name" value="RVT_2"/>
    <property type="match status" value="1"/>
</dbReference>
<evidence type="ECO:0000259" key="2">
    <source>
        <dbReference type="Pfam" id="PF07727"/>
    </source>
</evidence>
<feature type="domain" description="Reverse transcriptase Ty1/copia-type" evidence="2">
    <location>
        <begin position="114"/>
        <end position="187"/>
    </location>
</feature>
<organism evidence="3 4">
    <name type="scientific">Escallonia herrerae</name>
    <dbReference type="NCBI Taxonomy" id="1293975"/>
    <lineage>
        <taxon>Eukaryota</taxon>
        <taxon>Viridiplantae</taxon>
        <taxon>Streptophyta</taxon>
        <taxon>Embryophyta</taxon>
        <taxon>Tracheophyta</taxon>
        <taxon>Spermatophyta</taxon>
        <taxon>Magnoliopsida</taxon>
        <taxon>eudicotyledons</taxon>
        <taxon>Gunneridae</taxon>
        <taxon>Pentapetalae</taxon>
        <taxon>asterids</taxon>
        <taxon>campanulids</taxon>
        <taxon>Escalloniales</taxon>
        <taxon>Escalloniaceae</taxon>
        <taxon>Escallonia</taxon>
    </lineage>
</organism>
<dbReference type="SUPFAM" id="SSF56672">
    <property type="entry name" value="DNA/RNA polymerases"/>
    <property type="match status" value="1"/>
</dbReference>
<gene>
    <name evidence="3" type="ORF">RJ639_034922</name>
</gene>
<dbReference type="Proteomes" id="UP001188597">
    <property type="component" value="Unassembled WGS sequence"/>
</dbReference>
<reference evidence="3" key="1">
    <citation type="submission" date="2022-12" db="EMBL/GenBank/DDBJ databases">
        <title>Draft genome assemblies for two species of Escallonia (Escalloniales).</title>
        <authorList>
            <person name="Chanderbali A."/>
            <person name="Dervinis C."/>
            <person name="Anghel I."/>
            <person name="Soltis D."/>
            <person name="Soltis P."/>
            <person name="Zapata F."/>
        </authorList>
    </citation>
    <scope>NUCLEOTIDE SEQUENCE</scope>
    <source>
        <strain evidence="3">UCBG64.0493</strain>
        <tissue evidence="3">Leaf</tissue>
    </source>
</reference>
<proteinExistence type="predicted"/>
<evidence type="ECO:0000256" key="1">
    <source>
        <dbReference type="SAM" id="MobiDB-lite"/>
    </source>
</evidence>
<feature type="region of interest" description="Disordered" evidence="1">
    <location>
        <begin position="1"/>
        <end position="21"/>
    </location>
</feature>